<dbReference type="SUPFAM" id="SSF53474">
    <property type="entry name" value="alpha/beta-Hydrolases"/>
    <property type="match status" value="1"/>
</dbReference>
<keyword evidence="2" id="KW-0378">Hydrolase</keyword>
<protein>
    <submittedName>
        <fullName evidence="2">Alpha/Beta hydrolase protein</fullName>
    </submittedName>
</protein>
<dbReference type="InterPro" id="IPR029058">
    <property type="entry name" value="AB_hydrolase_fold"/>
</dbReference>
<dbReference type="OrthoDB" id="2147163at2759"/>
<dbReference type="EMBL" id="KZ999088">
    <property type="protein sequence ID" value="RKO85426.1"/>
    <property type="molecule type" value="Genomic_DNA"/>
</dbReference>
<dbReference type="Gene3D" id="3.40.50.1820">
    <property type="entry name" value="alpha/beta hydrolase"/>
    <property type="match status" value="1"/>
</dbReference>
<dbReference type="PANTHER" id="PTHR47668:SF1">
    <property type="entry name" value="DIENELACTONE HYDROLASE DOMAIN-CONTAINING PROTEIN-RELATED"/>
    <property type="match status" value="1"/>
</dbReference>
<sequence length="245" mass="26390">MSTPDHVTACCNTPPFKSNYTPKGLTETVADIPVYFAGEKGKSAIILVHDIFGLKANTMQLADTLAAHGFRVAAPDCFRGNPYETVPVVMADLRAHLLYHAPPEVVLRDSQSIAAHLRAEGAQKVGALGLCWGGRKVCELAAVEGAVDAVASAHPSQIDEAVVDAITVPVCFLPSMSEPDYVSIDDFLCEGILAKKPFAARNVHRRFTTMRHGWIGARANYDDPENVKGAQEATDILADFFKANL</sequence>
<dbReference type="InterPro" id="IPR002925">
    <property type="entry name" value="Dienelactn_hydro"/>
</dbReference>
<dbReference type="AlphaFoldDB" id="A0A4P9W5P9"/>
<evidence type="ECO:0000313" key="2">
    <source>
        <dbReference type="EMBL" id="RKO85426.1"/>
    </source>
</evidence>
<evidence type="ECO:0000313" key="3">
    <source>
        <dbReference type="Proteomes" id="UP000269721"/>
    </source>
</evidence>
<proteinExistence type="predicted"/>
<dbReference type="GO" id="GO:0016787">
    <property type="term" value="F:hydrolase activity"/>
    <property type="evidence" value="ECO:0007669"/>
    <property type="project" value="UniProtKB-KW"/>
</dbReference>
<name>A0A4P9W5P9_9FUNG</name>
<evidence type="ECO:0000259" key="1">
    <source>
        <dbReference type="Pfam" id="PF01738"/>
    </source>
</evidence>
<dbReference type="Pfam" id="PF01738">
    <property type="entry name" value="DLH"/>
    <property type="match status" value="1"/>
</dbReference>
<keyword evidence="3" id="KW-1185">Reference proteome</keyword>
<dbReference type="Proteomes" id="UP000269721">
    <property type="component" value="Unassembled WGS sequence"/>
</dbReference>
<organism evidence="2 3">
    <name type="scientific">Blyttiomyces helicus</name>
    <dbReference type="NCBI Taxonomy" id="388810"/>
    <lineage>
        <taxon>Eukaryota</taxon>
        <taxon>Fungi</taxon>
        <taxon>Fungi incertae sedis</taxon>
        <taxon>Chytridiomycota</taxon>
        <taxon>Chytridiomycota incertae sedis</taxon>
        <taxon>Chytridiomycetes</taxon>
        <taxon>Chytridiomycetes incertae sedis</taxon>
        <taxon>Blyttiomyces</taxon>
    </lineage>
</organism>
<feature type="domain" description="Dienelactone hydrolase" evidence="1">
    <location>
        <begin position="34"/>
        <end position="242"/>
    </location>
</feature>
<reference evidence="3" key="1">
    <citation type="journal article" date="2018" name="Nat. Microbiol.">
        <title>Leveraging single-cell genomics to expand the fungal tree of life.</title>
        <authorList>
            <person name="Ahrendt S.R."/>
            <person name="Quandt C.A."/>
            <person name="Ciobanu D."/>
            <person name="Clum A."/>
            <person name="Salamov A."/>
            <person name="Andreopoulos B."/>
            <person name="Cheng J.F."/>
            <person name="Woyke T."/>
            <person name="Pelin A."/>
            <person name="Henrissat B."/>
            <person name="Reynolds N.K."/>
            <person name="Benny G.L."/>
            <person name="Smith M.E."/>
            <person name="James T.Y."/>
            <person name="Grigoriev I.V."/>
        </authorList>
    </citation>
    <scope>NUCLEOTIDE SEQUENCE [LARGE SCALE GENOMIC DNA]</scope>
</reference>
<accession>A0A4P9W5P9</accession>
<dbReference type="PANTHER" id="PTHR47668">
    <property type="entry name" value="DIENELACTONE HYDROLASE FAMILY PROTEIN (AFU_ORTHOLOGUE AFUA_6G01940)"/>
    <property type="match status" value="1"/>
</dbReference>
<gene>
    <name evidence="2" type="ORF">BDK51DRAFT_18087</name>
</gene>